<comment type="caution">
    <text evidence="6">The sequence shown here is derived from an EMBL/GenBank/DDBJ whole genome shotgun (WGS) entry which is preliminary data.</text>
</comment>
<sequence length="373" mass="41678">MHVPVKTYIKHLTLASSLLCVHSVWANIASQCQTDFNIIHFVPDSTDVGFWKQFTLASTAAAQDLQLNYQVISLPKNTRNRYVFVNAIQQKLAQSPKPDLVIGYFYLHGEVSILRFFEQKQIPFISVNTSLPTATILQTGQPREKFTYWLAHISPDDTNAGYQLAQYLIRDDTSNNTIAVIAGQAQSMVSENRIKGLTNYSQQHAISLLPTIHVDWSAVNGYSVTQKILSRVKETNIIWTAAASIGVGSAEAIQELPTEQQNNITIGSFDWTPQAIEAIKTKQISVSYGGHFLEGAWALVLALDYLNGLDFVDETGSTITTRLHPLTQDNLTQVSELVTGNGWNKNDFKKLSKCFNPSLVHYNFNVQSLLKQR</sequence>
<comment type="subcellular location">
    <subcellularLocation>
        <location evidence="1">Cell envelope</location>
    </subcellularLocation>
</comment>
<evidence type="ECO:0000313" key="7">
    <source>
        <dbReference type="Proteomes" id="UP000019276"/>
    </source>
</evidence>
<proteinExistence type="inferred from homology"/>
<organism evidence="6 7">
    <name type="scientific">Catenovulum agarivorans DS-2</name>
    <dbReference type="NCBI Taxonomy" id="1328313"/>
    <lineage>
        <taxon>Bacteria</taxon>
        <taxon>Pseudomonadati</taxon>
        <taxon>Pseudomonadota</taxon>
        <taxon>Gammaproteobacteria</taxon>
        <taxon>Alteromonadales</taxon>
        <taxon>Alteromonadaceae</taxon>
        <taxon>Catenovulum</taxon>
    </lineage>
</organism>
<evidence type="ECO:0000256" key="4">
    <source>
        <dbReference type="SAM" id="SignalP"/>
    </source>
</evidence>
<accession>W7R3E5</accession>
<dbReference type="SUPFAM" id="SSF53822">
    <property type="entry name" value="Periplasmic binding protein-like I"/>
    <property type="match status" value="1"/>
</dbReference>
<dbReference type="Gene3D" id="3.40.50.2300">
    <property type="match status" value="2"/>
</dbReference>
<keyword evidence="3 4" id="KW-0732">Signal</keyword>
<evidence type="ECO:0000256" key="3">
    <source>
        <dbReference type="ARBA" id="ARBA00022729"/>
    </source>
</evidence>
<dbReference type="GO" id="GO:0030313">
    <property type="term" value="C:cell envelope"/>
    <property type="evidence" value="ECO:0007669"/>
    <property type="project" value="UniProtKB-SubCell"/>
</dbReference>
<dbReference type="InterPro" id="IPR028082">
    <property type="entry name" value="Peripla_BP_I"/>
</dbReference>
<dbReference type="Pfam" id="PF13407">
    <property type="entry name" value="Peripla_BP_4"/>
    <property type="match status" value="1"/>
</dbReference>
<protein>
    <submittedName>
        <fullName evidence="6">Sugar ABC transporter periplasmic protein</fullName>
    </submittedName>
</protein>
<feature type="domain" description="Periplasmic binding protein" evidence="5">
    <location>
        <begin position="40"/>
        <end position="308"/>
    </location>
</feature>
<evidence type="ECO:0000313" key="6">
    <source>
        <dbReference type="EMBL" id="EWH12150.1"/>
    </source>
</evidence>
<dbReference type="PANTHER" id="PTHR46847">
    <property type="entry name" value="D-ALLOSE-BINDING PERIPLASMIC PROTEIN-RELATED"/>
    <property type="match status" value="1"/>
</dbReference>
<dbReference type="STRING" id="1328313.DS2_00465"/>
<dbReference type="GO" id="GO:0055085">
    <property type="term" value="P:transmembrane transport"/>
    <property type="evidence" value="ECO:0007669"/>
    <property type="project" value="UniProtKB-ARBA"/>
</dbReference>
<evidence type="ECO:0000256" key="2">
    <source>
        <dbReference type="ARBA" id="ARBA00007639"/>
    </source>
</evidence>
<dbReference type="InterPro" id="IPR025997">
    <property type="entry name" value="SBP_2_dom"/>
</dbReference>
<evidence type="ECO:0000259" key="5">
    <source>
        <dbReference type="Pfam" id="PF13407"/>
    </source>
</evidence>
<dbReference type="CDD" id="cd06324">
    <property type="entry name" value="PBP1_ABC_sugar_binding-like"/>
    <property type="match status" value="1"/>
</dbReference>
<evidence type="ECO:0000256" key="1">
    <source>
        <dbReference type="ARBA" id="ARBA00004196"/>
    </source>
</evidence>
<name>W7R3E5_9ALTE</name>
<dbReference type="eggNOG" id="COG1879">
    <property type="taxonomic scope" value="Bacteria"/>
</dbReference>
<dbReference type="Proteomes" id="UP000019276">
    <property type="component" value="Unassembled WGS sequence"/>
</dbReference>
<gene>
    <name evidence="6" type="ORF">DS2_00465</name>
</gene>
<comment type="similarity">
    <text evidence="2">Belongs to the bacterial solute-binding protein 2 family.</text>
</comment>
<reference evidence="6 7" key="1">
    <citation type="journal article" date="2014" name="Genome Announc.">
        <title>Draft Genome Sequence of the Agar-Degrading Bacterium Catenovulum sp. Strain DS-2, Isolated from Intestines of Haliotis diversicolor.</title>
        <authorList>
            <person name="Shan D."/>
            <person name="Li X."/>
            <person name="Gu Z."/>
            <person name="Wei G."/>
            <person name="Gao Z."/>
            <person name="Shao Z."/>
        </authorList>
    </citation>
    <scope>NUCLEOTIDE SEQUENCE [LARGE SCALE GENOMIC DNA]</scope>
    <source>
        <strain evidence="6 7">DS-2</strain>
    </source>
</reference>
<feature type="signal peptide" evidence="4">
    <location>
        <begin position="1"/>
        <end position="26"/>
    </location>
</feature>
<dbReference type="GO" id="GO:0030246">
    <property type="term" value="F:carbohydrate binding"/>
    <property type="evidence" value="ECO:0007669"/>
    <property type="project" value="UniProtKB-ARBA"/>
</dbReference>
<dbReference type="AlphaFoldDB" id="W7R3E5"/>
<dbReference type="PANTHER" id="PTHR46847:SF2">
    <property type="entry name" value="ABC TRANSPORTER SUGAR-BINDING PROTEIN"/>
    <property type="match status" value="1"/>
</dbReference>
<keyword evidence="7" id="KW-1185">Reference proteome</keyword>
<feature type="chain" id="PRO_5004901574" evidence="4">
    <location>
        <begin position="27"/>
        <end position="373"/>
    </location>
</feature>
<dbReference type="EMBL" id="ARZY01000001">
    <property type="protein sequence ID" value="EWH12150.1"/>
    <property type="molecule type" value="Genomic_DNA"/>
</dbReference>